<name>A0A8K0NRT7_9TREE</name>
<keyword evidence="3" id="KW-1015">Disulfide bond</keyword>
<proteinExistence type="predicted"/>
<dbReference type="NCBIfam" id="TIGR02180">
    <property type="entry name" value="GRX_euk"/>
    <property type="match status" value="1"/>
</dbReference>
<dbReference type="GO" id="GO:0015038">
    <property type="term" value="F:glutathione disulfide oxidoreductase activity"/>
    <property type="evidence" value="ECO:0007669"/>
    <property type="project" value="TreeGrafter"/>
</dbReference>
<dbReference type="FunFam" id="3.40.30.10:FF:000276">
    <property type="entry name" value="Glutaredoxin 3"/>
    <property type="match status" value="1"/>
</dbReference>
<organism evidence="6 7">
    <name type="scientific">Filobasidium floriforme</name>
    <dbReference type="NCBI Taxonomy" id="5210"/>
    <lineage>
        <taxon>Eukaryota</taxon>
        <taxon>Fungi</taxon>
        <taxon>Dikarya</taxon>
        <taxon>Basidiomycota</taxon>
        <taxon>Agaricomycotina</taxon>
        <taxon>Tremellomycetes</taxon>
        <taxon>Filobasidiales</taxon>
        <taxon>Filobasidiaceae</taxon>
        <taxon>Filobasidium</taxon>
    </lineage>
</organism>
<keyword evidence="2" id="KW-0249">Electron transport</keyword>
<evidence type="ECO:0000256" key="3">
    <source>
        <dbReference type="ARBA" id="ARBA00023157"/>
    </source>
</evidence>
<dbReference type="PANTHER" id="PTHR45694">
    <property type="entry name" value="GLUTAREDOXIN 2"/>
    <property type="match status" value="1"/>
</dbReference>
<dbReference type="AlphaFoldDB" id="A0A8K0NRT7"/>
<comment type="caution">
    <text evidence="6">The sequence shown here is derived from an EMBL/GenBank/DDBJ whole genome shotgun (WGS) entry which is preliminary data.</text>
</comment>
<dbReference type="EMBL" id="JABELV010000114">
    <property type="protein sequence ID" value="KAG7530577.1"/>
    <property type="molecule type" value="Genomic_DNA"/>
</dbReference>
<gene>
    <name evidence="6" type="ORF">FFLO_04940</name>
</gene>
<evidence type="ECO:0000256" key="1">
    <source>
        <dbReference type="ARBA" id="ARBA00022448"/>
    </source>
</evidence>
<dbReference type="PRINTS" id="PR00160">
    <property type="entry name" value="GLUTAREDOXIN"/>
</dbReference>
<dbReference type="InterPro" id="IPR011767">
    <property type="entry name" value="GLR_AS"/>
</dbReference>
<dbReference type="InterPro" id="IPR011899">
    <property type="entry name" value="Glutaredoxin_euk/vir"/>
</dbReference>
<dbReference type="GO" id="GO:0005737">
    <property type="term" value="C:cytoplasm"/>
    <property type="evidence" value="ECO:0007669"/>
    <property type="project" value="TreeGrafter"/>
</dbReference>
<protein>
    <recommendedName>
        <fullName evidence="5">Glutaredoxin domain-containing protein</fullName>
    </recommendedName>
</protein>
<evidence type="ECO:0000256" key="2">
    <source>
        <dbReference type="ARBA" id="ARBA00022982"/>
    </source>
</evidence>
<dbReference type="PROSITE" id="PS00194">
    <property type="entry name" value="THIOREDOXIN_1"/>
    <property type="match status" value="1"/>
</dbReference>
<sequence>MRFNLARRRFRWSALAVVFLFALLFLTLSPQSMNSSLKRLSQLRAHLLSVPTPLSQPRAHLTVTRLSPSTPQETAKIGALLSTTQARPLSTSEMSDYKIEVDEAIKANHVMVFSKSYCPYCSQTKKLLEEEAKSLPADKKYKVVEIDLRDDTDKIQAYLQSKSGQRTVPQIWINQEFIGGNSDLQALRGPKLQAKLKA</sequence>
<dbReference type="GO" id="GO:0034599">
    <property type="term" value="P:cellular response to oxidative stress"/>
    <property type="evidence" value="ECO:0007669"/>
    <property type="project" value="TreeGrafter"/>
</dbReference>
<dbReference type="OrthoDB" id="418495at2759"/>
<reference evidence="6" key="1">
    <citation type="submission" date="2020-04" db="EMBL/GenBank/DDBJ databases">
        <title>Analysis of mating type loci in Filobasidium floriforme.</title>
        <authorList>
            <person name="Nowrousian M."/>
        </authorList>
    </citation>
    <scope>NUCLEOTIDE SEQUENCE</scope>
    <source>
        <strain evidence="6">CBS 6242</strain>
    </source>
</reference>
<dbReference type="InterPro" id="IPR017937">
    <property type="entry name" value="Thioredoxin_CS"/>
</dbReference>
<dbReference type="Gene3D" id="3.40.30.10">
    <property type="entry name" value="Glutaredoxin"/>
    <property type="match status" value="1"/>
</dbReference>
<accession>A0A8K0NRT7</accession>
<keyword evidence="4" id="KW-0676">Redox-active center</keyword>
<evidence type="ECO:0000313" key="6">
    <source>
        <dbReference type="EMBL" id="KAG7530577.1"/>
    </source>
</evidence>
<feature type="domain" description="Glutaredoxin" evidence="5">
    <location>
        <begin position="110"/>
        <end position="178"/>
    </location>
</feature>
<dbReference type="InterPro" id="IPR014025">
    <property type="entry name" value="Glutaredoxin_subgr"/>
</dbReference>
<evidence type="ECO:0000313" key="7">
    <source>
        <dbReference type="Proteomes" id="UP000812966"/>
    </source>
</evidence>
<dbReference type="InterPro" id="IPR036249">
    <property type="entry name" value="Thioredoxin-like_sf"/>
</dbReference>
<dbReference type="PROSITE" id="PS51354">
    <property type="entry name" value="GLUTAREDOXIN_2"/>
    <property type="match status" value="1"/>
</dbReference>
<dbReference type="SUPFAM" id="SSF52833">
    <property type="entry name" value="Thioredoxin-like"/>
    <property type="match status" value="1"/>
</dbReference>
<dbReference type="Pfam" id="PF00462">
    <property type="entry name" value="Glutaredoxin"/>
    <property type="match status" value="1"/>
</dbReference>
<evidence type="ECO:0000259" key="5">
    <source>
        <dbReference type="Pfam" id="PF00462"/>
    </source>
</evidence>
<dbReference type="Proteomes" id="UP000812966">
    <property type="component" value="Unassembled WGS sequence"/>
</dbReference>
<dbReference type="PROSITE" id="PS00195">
    <property type="entry name" value="GLUTAREDOXIN_1"/>
    <property type="match status" value="1"/>
</dbReference>
<dbReference type="CDD" id="cd03419">
    <property type="entry name" value="GRX_GRXh_1_2_like"/>
    <property type="match status" value="1"/>
</dbReference>
<dbReference type="InterPro" id="IPR002109">
    <property type="entry name" value="Glutaredoxin"/>
</dbReference>
<keyword evidence="1" id="KW-0813">Transport</keyword>
<dbReference type="PANTHER" id="PTHR45694:SF18">
    <property type="entry name" value="GLUTAREDOXIN-1-RELATED"/>
    <property type="match status" value="1"/>
</dbReference>
<evidence type="ECO:0000256" key="4">
    <source>
        <dbReference type="ARBA" id="ARBA00023284"/>
    </source>
</evidence>
<keyword evidence="7" id="KW-1185">Reference proteome</keyword>